<sequence>MVAIVQGLEMGSSDDGYDDPFAGIYEPFSGLNEMDFELHGIYMDHEPRQEFVSRLDKCKDHFLNILLCDANIRNASMTDEMKDRGDHGNDLQNDEEAEEEVTNKYRIHDPNVRWDKMEPKLGDVFESLAQLKFCVTNYAVNGGYQIYFQKSDNRRIVARCGKRHEDNKCPFRLYAAWMYNDRTFQVKAMNSEHLCSRVFKFGSIVTPEWIGRHYVTEIANKPKVKLREMISDIKQRYRCVVSIGQVRRAKQWAKELIEGKLNEHYARIWDYVQELLRSNPGSTCKVSVTNNPDDKNYFKRFYICFKALSVCWKIGCRKVIGLDGCFLKGQVKGELLTAIGRDANNQVFPIAWAVVDTWFLELLKDDLDLGTGVYLVVISDQHKGLLESVKVILPHVEHRQCARHIYANFNKAFSGLELKKLFWACAMSCIEGDFLRNMEKIKTISPSAYEYLMSKEPKTWCRAYMSVGFACEAVENGISECFNSIIVEARKKPLITMLEEIRIYIMDRFSFMNDECSKWKGNICPEVIKKMNLLGKNFRLWLVVHSLGNVFEVRRACTSYKVDLDGRICSCGLWDLSEIPCVHAIGAINYIYQTPDGYISDYFSVNKFKECYSTNISPVNGSNMWPLTGYNKPLPPVGRKMPGRPKTKRRRHASEKESKFSSTSRVKPPRTVRCANRLEYGHNKKGCKNEKKVPVPMPPKKIGMPRKCDVAGSNPHVSVPTQSSQQASQQGSQPLVTSTVTTQPSQQASQQSSLHASSSNTFKKMRKLGLRGPSFRVGEISSEVTVPDVRRKKLGVRRPNRKSTTKFQDEVNNQVPNEVAQAAALNDVPLVNEMIEEEETEVPVKVPEPIFKEVHLVNNQVLVVNEVIQLPAVDDVPLVNEDIQEEDDIMVIEEEVVDVPVKVSQDLKQSLDEVGDAIDQILGSGNASDASDVPLVNEGGVEPEFTEGHASDVLPDKMKISVEDIANLLEAGYSMGEIESMGWLEIELDDTPPVEMDLNEDEPDVDEGEADFVNDVLNDGGVIEGEGEGVENQDDGDVIEGEGVNHGNEVVGDVLNNEVADDGSVADDEGHLIVPKTRKRKQSERITKLKLKKAVFDKDGGGSTCSNPVNLE</sequence>
<organism evidence="7 8">
    <name type="scientific">Lactuca sativa</name>
    <name type="common">Garden lettuce</name>
    <dbReference type="NCBI Taxonomy" id="4236"/>
    <lineage>
        <taxon>Eukaryota</taxon>
        <taxon>Viridiplantae</taxon>
        <taxon>Streptophyta</taxon>
        <taxon>Embryophyta</taxon>
        <taxon>Tracheophyta</taxon>
        <taxon>Spermatophyta</taxon>
        <taxon>Magnoliopsida</taxon>
        <taxon>eudicotyledons</taxon>
        <taxon>Gunneridae</taxon>
        <taxon>Pentapetalae</taxon>
        <taxon>asterids</taxon>
        <taxon>campanulids</taxon>
        <taxon>Asterales</taxon>
        <taxon>Asteraceae</taxon>
        <taxon>Cichorioideae</taxon>
        <taxon>Cichorieae</taxon>
        <taxon>Lactucinae</taxon>
        <taxon>Lactuca</taxon>
    </lineage>
</organism>
<proteinExistence type="predicted"/>
<dbReference type="Pfam" id="PF03108">
    <property type="entry name" value="DBD_Tnp_Mut"/>
    <property type="match status" value="1"/>
</dbReference>
<dbReference type="EMBL" id="NBSK02000006">
    <property type="protein sequence ID" value="KAJ0202335.1"/>
    <property type="molecule type" value="Genomic_DNA"/>
</dbReference>
<dbReference type="Proteomes" id="UP000235145">
    <property type="component" value="Unassembled WGS sequence"/>
</dbReference>
<name>A0A9R1VCR7_LACSA</name>
<dbReference type="PANTHER" id="PTHR31973:SF187">
    <property type="entry name" value="MUTATOR TRANSPOSASE MUDRA PROTEIN"/>
    <property type="match status" value="1"/>
</dbReference>
<comment type="caution">
    <text evidence="7">The sequence shown here is derived from an EMBL/GenBank/DDBJ whole genome shotgun (WGS) entry which is preliminary data.</text>
</comment>
<dbReference type="Pfam" id="PF04434">
    <property type="entry name" value="SWIM"/>
    <property type="match status" value="1"/>
</dbReference>
<dbReference type="AlphaFoldDB" id="A0A9R1VCR7"/>
<dbReference type="InterPro" id="IPR006564">
    <property type="entry name" value="Znf_PMZ"/>
</dbReference>
<evidence type="ECO:0000259" key="6">
    <source>
        <dbReference type="PROSITE" id="PS50966"/>
    </source>
</evidence>
<dbReference type="PANTHER" id="PTHR31973">
    <property type="entry name" value="POLYPROTEIN, PUTATIVE-RELATED"/>
    <property type="match status" value="1"/>
</dbReference>
<keyword evidence="1" id="KW-0479">Metal-binding</keyword>
<evidence type="ECO:0000313" key="7">
    <source>
        <dbReference type="EMBL" id="KAJ0202335.1"/>
    </source>
</evidence>
<dbReference type="InterPro" id="IPR018289">
    <property type="entry name" value="MULE_transposase_dom"/>
</dbReference>
<keyword evidence="8" id="KW-1185">Reference proteome</keyword>
<feature type="compositionally biased region" description="Basic and acidic residues" evidence="5">
    <location>
        <begin position="79"/>
        <end position="89"/>
    </location>
</feature>
<keyword evidence="3" id="KW-0862">Zinc</keyword>
<dbReference type="SMART" id="SM00575">
    <property type="entry name" value="ZnF_PMZ"/>
    <property type="match status" value="1"/>
</dbReference>
<feature type="region of interest" description="Disordered" evidence="5">
    <location>
        <begin position="631"/>
        <end position="761"/>
    </location>
</feature>
<feature type="compositionally biased region" description="Low complexity" evidence="5">
    <location>
        <begin position="722"/>
        <end position="759"/>
    </location>
</feature>
<feature type="region of interest" description="Disordered" evidence="5">
    <location>
        <begin position="79"/>
        <end position="102"/>
    </location>
</feature>
<gene>
    <name evidence="7" type="ORF">LSAT_V11C600331920</name>
</gene>
<evidence type="ECO:0000313" key="8">
    <source>
        <dbReference type="Proteomes" id="UP000235145"/>
    </source>
</evidence>
<evidence type="ECO:0000256" key="1">
    <source>
        <dbReference type="ARBA" id="ARBA00022723"/>
    </source>
</evidence>
<reference evidence="7 8" key="1">
    <citation type="journal article" date="2017" name="Nat. Commun.">
        <title>Genome assembly with in vitro proximity ligation data and whole-genome triplication in lettuce.</title>
        <authorList>
            <person name="Reyes-Chin-Wo S."/>
            <person name="Wang Z."/>
            <person name="Yang X."/>
            <person name="Kozik A."/>
            <person name="Arikit S."/>
            <person name="Song C."/>
            <person name="Xia L."/>
            <person name="Froenicke L."/>
            <person name="Lavelle D.O."/>
            <person name="Truco M.J."/>
            <person name="Xia R."/>
            <person name="Zhu S."/>
            <person name="Xu C."/>
            <person name="Xu H."/>
            <person name="Xu X."/>
            <person name="Cox K."/>
            <person name="Korf I."/>
            <person name="Meyers B.C."/>
            <person name="Michelmore R.W."/>
        </authorList>
    </citation>
    <scope>NUCLEOTIDE SEQUENCE [LARGE SCALE GENOMIC DNA]</scope>
    <source>
        <strain evidence="8">cv. Salinas</strain>
        <tissue evidence="7">Seedlings</tissue>
    </source>
</reference>
<dbReference type="GO" id="GO:0008270">
    <property type="term" value="F:zinc ion binding"/>
    <property type="evidence" value="ECO:0007669"/>
    <property type="project" value="UniProtKB-KW"/>
</dbReference>
<evidence type="ECO:0000256" key="4">
    <source>
        <dbReference type="PROSITE-ProRule" id="PRU00325"/>
    </source>
</evidence>
<evidence type="ECO:0000256" key="3">
    <source>
        <dbReference type="ARBA" id="ARBA00022833"/>
    </source>
</evidence>
<keyword evidence="2 4" id="KW-0863">Zinc-finger</keyword>
<dbReference type="PROSITE" id="PS50966">
    <property type="entry name" value="ZF_SWIM"/>
    <property type="match status" value="1"/>
</dbReference>
<evidence type="ECO:0000256" key="2">
    <source>
        <dbReference type="ARBA" id="ARBA00022771"/>
    </source>
</evidence>
<feature type="compositionally biased region" description="Basic and acidic residues" evidence="5">
    <location>
        <begin position="679"/>
        <end position="693"/>
    </location>
</feature>
<evidence type="ECO:0000256" key="5">
    <source>
        <dbReference type="SAM" id="MobiDB-lite"/>
    </source>
</evidence>
<dbReference type="Pfam" id="PF10551">
    <property type="entry name" value="MULE"/>
    <property type="match status" value="1"/>
</dbReference>
<protein>
    <recommendedName>
        <fullName evidence="6">SWIM-type domain-containing protein</fullName>
    </recommendedName>
</protein>
<feature type="domain" description="SWIM-type" evidence="6">
    <location>
        <begin position="560"/>
        <end position="592"/>
    </location>
</feature>
<feature type="compositionally biased region" description="Basic residues" evidence="5">
    <location>
        <begin position="641"/>
        <end position="653"/>
    </location>
</feature>
<dbReference type="InterPro" id="IPR004332">
    <property type="entry name" value="Transposase_MuDR"/>
</dbReference>
<accession>A0A9R1VCR7</accession>
<dbReference type="InterPro" id="IPR007527">
    <property type="entry name" value="Znf_SWIM"/>
</dbReference>